<dbReference type="STRING" id="6336.A0A0V0RAW3"/>
<organism evidence="1 2">
    <name type="scientific">Trichinella nelsoni</name>
    <dbReference type="NCBI Taxonomy" id="6336"/>
    <lineage>
        <taxon>Eukaryota</taxon>
        <taxon>Metazoa</taxon>
        <taxon>Ecdysozoa</taxon>
        <taxon>Nematoda</taxon>
        <taxon>Enoplea</taxon>
        <taxon>Dorylaimia</taxon>
        <taxon>Trichinellida</taxon>
        <taxon>Trichinellidae</taxon>
        <taxon>Trichinella</taxon>
    </lineage>
</organism>
<evidence type="ECO:0000313" key="2">
    <source>
        <dbReference type="Proteomes" id="UP000054630"/>
    </source>
</evidence>
<dbReference type="Proteomes" id="UP000054630">
    <property type="component" value="Unassembled WGS sequence"/>
</dbReference>
<gene>
    <name evidence="1" type="ORF">T07_4100</name>
</gene>
<sequence>MEASIACCSARAFLPGVSTQHSTALAAPSAISPSFSSKSLKSTSLFGESLRQVPRSSLKLGGVPYKGNPG</sequence>
<comment type="caution">
    <text evidence="1">The sequence shown here is derived from an EMBL/GenBank/DDBJ whole genome shotgun (WGS) entry which is preliminary data.</text>
</comment>
<evidence type="ECO:0000313" key="1">
    <source>
        <dbReference type="EMBL" id="KRX11654.1"/>
    </source>
</evidence>
<name>A0A0V0RAW3_9BILA</name>
<dbReference type="AlphaFoldDB" id="A0A0V0RAW3"/>
<reference evidence="1 2" key="1">
    <citation type="submission" date="2015-01" db="EMBL/GenBank/DDBJ databases">
        <title>Evolution of Trichinella species and genotypes.</title>
        <authorList>
            <person name="Korhonen P.K."/>
            <person name="Edoardo P."/>
            <person name="Giuseppe L.R."/>
            <person name="Gasser R.B."/>
        </authorList>
    </citation>
    <scope>NUCLEOTIDE SEQUENCE [LARGE SCALE GENOMIC DNA]</scope>
    <source>
        <strain evidence="1">ISS37</strain>
    </source>
</reference>
<protein>
    <submittedName>
        <fullName evidence="1">Sedoheptulose-1,7-bisphosphatase, chloroplastic</fullName>
    </submittedName>
</protein>
<accession>A0A0V0RAW3</accession>
<dbReference type="EMBL" id="JYDL01001700">
    <property type="protein sequence ID" value="KRX11654.1"/>
    <property type="molecule type" value="Genomic_DNA"/>
</dbReference>
<proteinExistence type="predicted"/>
<keyword evidence="2" id="KW-1185">Reference proteome</keyword>